<dbReference type="Gene3D" id="3.30.2140.10">
    <property type="entry name" value="Arylamine N-acetyltransferase"/>
    <property type="match status" value="1"/>
</dbReference>
<dbReference type="InterPro" id="IPR038765">
    <property type="entry name" value="Papain-like_cys_pep_sf"/>
</dbReference>
<dbReference type="Gene3D" id="2.40.128.150">
    <property type="entry name" value="Cysteine proteinases"/>
    <property type="match status" value="1"/>
</dbReference>
<name>A0A7X5BWH6_9BACL</name>
<reference evidence="3 4" key="1">
    <citation type="submission" date="2020-01" db="EMBL/GenBank/DDBJ databases">
        <title>Paenibacillus soybeanensis sp. nov. isolated from the nodules of soybean (Glycine max(L.) Merr).</title>
        <authorList>
            <person name="Wang H."/>
        </authorList>
    </citation>
    <scope>NUCLEOTIDE SEQUENCE [LARGE SCALE GENOMIC DNA]</scope>
    <source>
        <strain evidence="3 4">DSM 23054</strain>
    </source>
</reference>
<keyword evidence="3" id="KW-0808">Transferase</keyword>
<gene>
    <name evidence="3" type="ORF">GT003_00805</name>
</gene>
<sequence length="267" mass="30219">MKMEQIMKPAAAAYLERIAYEGPVDGSAEMLALLQQAHLLAVPYENLDILNGVPLSLDPERLWDKIVLRRRGGYCFELNAMFSWLLQELGFSVTNLVARFWRDETLLPPKRRHHVLKVEAEGRSYLCDVGVGGSVPRRPLLLEDGLVQEQGEEAYRLDRDAAFGWFLSERKKGEWGRVYSFTEEPQLADDYLFASYWCQYAPDSPFRTEAKLAICTPEGRNTGVGREIRLFRNGSVTVLAPSTQAEYDEALAAHFGIVIATRDEDNG</sequence>
<dbReference type="Proteomes" id="UP000558113">
    <property type="component" value="Unassembled WGS sequence"/>
</dbReference>
<organism evidence="3 4">
    <name type="scientific">Paenibacillus sacheonensis</name>
    <dbReference type="NCBI Taxonomy" id="742054"/>
    <lineage>
        <taxon>Bacteria</taxon>
        <taxon>Bacillati</taxon>
        <taxon>Bacillota</taxon>
        <taxon>Bacilli</taxon>
        <taxon>Bacillales</taxon>
        <taxon>Paenibacillaceae</taxon>
        <taxon>Paenibacillus</taxon>
    </lineage>
</organism>
<dbReference type="EMBL" id="JAAAMU010000001">
    <property type="protein sequence ID" value="NBC67532.1"/>
    <property type="molecule type" value="Genomic_DNA"/>
</dbReference>
<evidence type="ECO:0000256" key="1">
    <source>
        <dbReference type="ARBA" id="ARBA00006547"/>
    </source>
</evidence>
<evidence type="ECO:0000313" key="3">
    <source>
        <dbReference type="EMBL" id="NBC67532.1"/>
    </source>
</evidence>
<dbReference type="PRINTS" id="PR01543">
    <property type="entry name" value="ANATRNSFRASE"/>
</dbReference>
<protein>
    <submittedName>
        <fullName evidence="3">Acetyltransferase</fullName>
    </submittedName>
</protein>
<evidence type="ECO:0000256" key="2">
    <source>
        <dbReference type="RuleBase" id="RU003452"/>
    </source>
</evidence>
<dbReference type="SUPFAM" id="SSF54001">
    <property type="entry name" value="Cysteine proteinases"/>
    <property type="match status" value="1"/>
</dbReference>
<dbReference type="OrthoDB" id="7181050at2"/>
<dbReference type="InterPro" id="IPR001447">
    <property type="entry name" value="Arylamine_N-AcTrfase"/>
</dbReference>
<dbReference type="PANTHER" id="PTHR11786">
    <property type="entry name" value="N-HYDROXYARYLAMINE O-ACETYLTRANSFERASE"/>
    <property type="match status" value="1"/>
</dbReference>
<dbReference type="PANTHER" id="PTHR11786:SF0">
    <property type="entry name" value="ARYLAMINE N-ACETYLTRANSFERASE 4-RELATED"/>
    <property type="match status" value="1"/>
</dbReference>
<evidence type="ECO:0000313" key="4">
    <source>
        <dbReference type="Proteomes" id="UP000558113"/>
    </source>
</evidence>
<keyword evidence="4" id="KW-1185">Reference proteome</keyword>
<dbReference type="RefSeq" id="WP_161693422.1">
    <property type="nucleotide sequence ID" value="NZ_JAAAMU010000001.1"/>
</dbReference>
<dbReference type="GO" id="GO:0016407">
    <property type="term" value="F:acetyltransferase activity"/>
    <property type="evidence" value="ECO:0007669"/>
    <property type="project" value="InterPro"/>
</dbReference>
<accession>A0A7X5BWH6</accession>
<dbReference type="AlphaFoldDB" id="A0A7X5BWH6"/>
<comment type="caution">
    <text evidence="3">The sequence shown here is derived from an EMBL/GenBank/DDBJ whole genome shotgun (WGS) entry which is preliminary data.</text>
</comment>
<proteinExistence type="inferred from homology"/>
<comment type="similarity">
    <text evidence="1 2">Belongs to the arylamine N-acetyltransferase family.</text>
</comment>
<dbReference type="Pfam" id="PF00797">
    <property type="entry name" value="Acetyltransf_2"/>
    <property type="match status" value="1"/>
</dbReference>